<organism evidence="1 2">
    <name type="scientific">Macrosiphum euphorbiae</name>
    <name type="common">potato aphid</name>
    <dbReference type="NCBI Taxonomy" id="13131"/>
    <lineage>
        <taxon>Eukaryota</taxon>
        <taxon>Metazoa</taxon>
        <taxon>Ecdysozoa</taxon>
        <taxon>Arthropoda</taxon>
        <taxon>Hexapoda</taxon>
        <taxon>Insecta</taxon>
        <taxon>Pterygota</taxon>
        <taxon>Neoptera</taxon>
        <taxon>Paraneoptera</taxon>
        <taxon>Hemiptera</taxon>
        <taxon>Sternorrhyncha</taxon>
        <taxon>Aphidomorpha</taxon>
        <taxon>Aphidoidea</taxon>
        <taxon>Aphididae</taxon>
        <taxon>Macrosiphini</taxon>
        <taxon>Macrosiphum</taxon>
    </lineage>
</organism>
<dbReference type="Proteomes" id="UP001160148">
    <property type="component" value="Unassembled WGS sequence"/>
</dbReference>
<accession>A0AAV0VQL9</accession>
<comment type="caution">
    <text evidence="1">The sequence shown here is derived from an EMBL/GenBank/DDBJ whole genome shotgun (WGS) entry which is preliminary data.</text>
</comment>
<proteinExistence type="predicted"/>
<dbReference type="AlphaFoldDB" id="A0AAV0VQL9"/>
<gene>
    <name evidence="1" type="ORF">MEUPH1_LOCUS3436</name>
</gene>
<keyword evidence="2" id="KW-1185">Reference proteome</keyword>
<evidence type="ECO:0000313" key="1">
    <source>
        <dbReference type="EMBL" id="CAI6346536.1"/>
    </source>
</evidence>
<reference evidence="1 2" key="1">
    <citation type="submission" date="2023-01" db="EMBL/GenBank/DDBJ databases">
        <authorList>
            <person name="Whitehead M."/>
        </authorList>
    </citation>
    <scope>NUCLEOTIDE SEQUENCE [LARGE SCALE GENOMIC DNA]</scope>
</reference>
<evidence type="ECO:0000313" key="2">
    <source>
        <dbReference type="Proteomes" id="UP001160148"/>
    </source>
</evidence>
<dbReference type="EMBL" id="CARXXK010000001">
    <property type="protein sequence ID" value="CAI6346536.1"/>
    <property type="molecule type" value="Genomic_DNA"/>
</dbReference>
<name>A0AAV0VQL9_9HEMI</name>
<sequence length="550" mass="64303">MFSIKNLFTELCIKSLSSANTNHYFKTLNQIKKHSTFHKWTLDYFRNQPPYNKFVLKESSTEDKKSLYSPINLNTTATDKLLMNYFSLKNVSHYEIDKELANRVNDMSINQILALMDACLSGKTQFHKNSRSFKKCIELMNELWFRRPDLTTSQTIQLIYYVSIYKNKTKQVVEFGLQKLMNEIDFLKKLTDEELSVIAVATYKTSAKVYDKMLRIFAYRVERNLDNLIQNPLNFVSIIKPLKRAKYHDPVLLTQLIKAFSSNKNNKVLEDVTSSIHLLTYFADANCGEVDFLQQLIDSIGNIMIKDHLKHYRIKDVSNYVFSASYLGLTPKNPNVCKMIINFLEDIFNSKEKCEKMSKTLIGMCLSMWMLNYKPIQLMQFMFFEVPVAALRMPNAHKQDNRLNLLLTCAHIEQPDLIMGYQLIDEQTTNSMPDPYKHLEERPFLVMVYQSLQKLYHELDIINVEYNFSIPYLRILGIKIIRTNGEIIYVEVLDSSNCLYGTLIPNGMMKLKFRLESKLNFFVIKVNHNENTLQNPIALKRHLESLLSNK</sequence>
<protein>
    <submittedName>
        <fullName evidence="1">Uncharacterized protein</fullName>
    </submittedName>
</protein>